<dbReference type="InterPro" id="IPR036291">
    <property type="entry name" value="NAD(P)-bd_dom_sf"/>
</dbReference>
<dbReference type="PANTHER" id="PTHR43477">
    <property type="entry name" value="DIHYDROANTICAPSIN 7-DEHYDROGENASE"/>
    <property type="match status" value="1"/>
</dbReference>
<dbReference type="GO" id="GO:0016491">
    <property type="term" value="F:oxidoreductase activity"/>
    <property type="evidence" value="ECO:0007669"/>
    <property type="project" value="UniProtKB-KW"/>
</dbReference>
<dbReference type="PRINTS" id="PR00081">
    <property type="entry name" value="GDHRDH"/>
</dbReference>
<evidence type="ECO:0000256" key="3">
    <source>
        <dbReference type="ARBA" id="ARBA00023002"/>
    </source>
</evidence>
<accession>A0A165NA44</accession>
<organism evidence="4 5">
    <name type="scientific">Exidia glandulosa HHB12029</name>
    <dbReference type="NCBI Taxonomy" id="1314781"/>
    <lineage>
        <taxon>Eukaryota</taxon>
        <taxon>Fungi</taxon>
        <taxon>Dikarya</taxon>
        <taxon>Basidiomycota</taxon>
        <taxon>Agaricomycotina</taxon>
        <taxon>Agaricomycetes</taxon>
        <taxon>Auriculariales</taxon>
        <taxon>Exidiaceae</taxon>
        <taxon>Exidia</taxon>
    </lineage>
</organism>
<dbReference type="PANTHER" id="PTHR43477:SF1">
    <property type="entry name" value="DIHYDROANTICAPSIN 7-DEHYDROGENASE"/>
    <property type="match status" value="1"/>
</dbReference>
<dbReference type="Proteomes" id="UP000077266">
    <property type="component" value="Unassembled WGS sequence"/>
</dbReference>
<dbReference type="InParanoid" id="A0A165NA44"/>
<dbReference type="OrthoDB" id="294295at2759"/>
<gene>
    <name evidence="4" type="ORF">EXIGLDRAFT_830835</name>
</gene>
<evidence type="ECO:0000313" key="4">
    <source>
        <dbReference type="EMBL" id="KZW00443.1"/>
    </source>
</evidence>
<dbReference type="AlphaFoldDB" id="A0A165NA44"/>
<dbReference type="InterPro" id="IPR051122">
    <property type="entry name" value="SDR_DHRS6-like"/>
</dbReference>
<keyword evidence="5" id="KW-1185">Reference proteome</keyword>
<dbReference type="InterPro" id="IPR057571">
    <property type="entry name" value="SDR_PhqE-like"/>
</dbReference>
<dbReference type="InterPro" id="IPR002347">
    <property type="entry name" value="SDR_fam"/>
</dbReference>
<evidence type="ECO:0000256" key="1">
    <source>
        <dbReference type="ARBA" id="ARBA00006484"/>
    </source>
</evidence>
<dbReference type="CDD" id="cd05233">
    <property type="entry name" value="SDR_c"/>
    <property type="match status" value="1"/>
</dbReference>
<dbReference type="SUPFAM" id="SSF51735">
    <property type="entry name" value="NAD(P)-binding Rossmann-fold domains"/>
    <property type="match status" value="1"/>
</dbReference>
<protein>
    <submittedName>
        <fullName evidence="4">2-hydroxycyclohexanecarboxyl-CoA dehydrogenase</fullName>
    </submittedName>
</protein>
<dbReference type="STRING" id="1314781.A0A165NA44"/>
<dbReference type="Gene3D" id="3.40.50.720">
    <property type="entry name" value="NAD(P)-binding Rossmann-like Domain"/>
    <property type="match status" value="1"/>
</dbReference>
<keyword evidence="2" id="KW-0521">NADP</keyword>
<comment type="similarity">
    <text evidence="1">Belongs to the short-chain dehydrogenases/reductases (SDR) family.</text>
</comment>
<reference evidence="4 5" key="1">
    <citation type="journal article" date="2016" name="Mol. Biol. Evol.">
        <title>Comparative Genomics of Early-Diverging Mushroom-Forming Fungi Provides Insights into the Origins of Lignocellulose Decay Capabilities.</title>
        <authorList>
            <person name="Nagy L.G."/>
            <person name="Riley R."/>
            <person name="Tritt A."/>
            <person name="Adam C."/>
            <person name="Daum C."/>
            <person name="Floudas D."/>
            <person name="Sun H."/>
            <person name="Yadav J.S."/>
            <person name="Pangilinan J."/>
            <person name="Larsson K.H."/>
            <person name="Matsuura K."/>
            <person name="Barry K."/>
            <person name="Labutti K."/>
            <person name="Kuo R."/>
            <person name="Ohm R.A."/>
            <person name="Bhattacharya S.S."/>
            <person name="Shirouzu T."/>
            <person name="Yoshinaga Y."/>
            <person name="Martin F.M."/>
            <person name="Grigoriev I.V."/>
            <person name="Hibbett D.S."/>
        </authorList>
    </citation>
    <scope>NUCLEOTIDE SEQUENCE [LARGE SCALE GENOMIC DNA]</scope>
    <source>
        <strain evidence="4 5">HHB12029</strain>
    </source>
</reference>
<keyword evidence="3" id="KW-0560">Oxidoreductase</keyword>
<evidence type="ECO:0000256" key="2">
    <source>
        <dbReference type="ARBA" id="ARBA00022857"/>
    </source>
</evidence>
<dbReference type="Pfam" id="PF23441">
    <property type="entry name" value="SDR"/>
    <property type="match status" value="1"/>
</dbReference>
<sequence>MATLAGKTILIVGGTSGIGYGVAEASLKSQAEHVIIASSSAAKVEAAVSKLQALKLGGKVSGKTVDAKSTESVRALVEGVGEIDHLIWTSGDALKMGFPDVDIDQSKGLFDVRFWGAVTAAKYAKLKKSASSSITLTHGSVNIKPAKGWSLVAGMAGAVDSVSRGLAVDLAPIRVNAVSPGYVITELWDGLSEEQKQTIFKQASETLLVQHVALPHEVAEAYMFLMKCDFITGKTIEVDGGHALTG</sequence>
<name>A0A165NA44_EXIGL</name>
<dbReference type="EMBL" id="KV425901">
    <property type="protein sequence ID" value="KZW00443.1"/>
    <property type="molecule type" value="Genomic_DNA"/>
</dbReference>
<evidence type="ECO:0000313" key="5">
    <source>
        <dbReference type="Proteomes" id="UP000077266"/>
    </source>
</evidence>
<proteinExistence type="inferred from homology"/>